<evidence type="ECO:0000313" key="1">
    <source>
        <dbReference type="EMBL" id="KHE90357.1"/>
    </source>
</evidence>
<proteinExistence type="predicted"/>
<accession>A0A0B0EAS6</accession>
<comment type="caution">
    <text evidence="1">The sequence shown here is derived from an EMBL/GenBank/DDBJ whole genome shotgun (WGS) entry which is preliminary data.</text>
</comment>
<protein>
    <submittedName>
        <fullName evidence="1">Uncharacterized protein</fullName>
    </submittedName>
</protein>
<gene>
    <name evidence="1" type="ORF">SCABRO_03939</name>
</gene>
<dbReference type="InterPro" id="IPR011322">
    <property type="entry name" value="N-reg_PII-like_a/b"/>
</dbReference>
<dbReference type="Proteomes" id="UP000030652">
    <property type="component" value="Unassembled WGS sequence"/>
</dbReference>
<name>A0A0B0EAS6_9BACT</name>
<dbReference type="Gene3D" id="3.30.70.120">
    <property type="match status" value="1"/>
</dbReference>
<dbReference type="InterPro" id="IPR015867">
    <property type="entry name" value="N-reg_PII/ATP_PRibTrfase_C"/>
</dbReference>
<reference evidence="1 2" key="1">
    <citation type="submission" date="2014-10" db="EMBL/GenBank/DDBJ databases">
        <title>Draft genome of anammox bacterium scalindua brodae, obtained using differential coverage binning of sequence data from two enrichment reactors.</title>
        <authorList>
            <person name="Speth D.R."/>
            <person name="Russ L."/>
            <person name="Kartal B."/>
            <person name="Op den Camp H.J."/>
            <person name="Dutilh B.E."/>
            <person name="Jetten M.S."/>
        </authorList>
    </citation>
    <scope>NUCLEOTIDE SEQUENCE [LARGE SCALE GENOMIC DNA]</scope>
    <source>
        <strain evidence="1">RU1</strain>
    </source>
</reference>
<evidence type="ECO:0000313" key="2">
    <source>
        <dbReference type="Proteomes" id="UP000030652"/>
    </source>
</evidence>
<dbReference type="EMBL" id="JRYO01000266">
    <property type="protein sequence ID" value="KHE90357.1"/>
    <property type="molecule type" value="Genomic_DNA"/>
</dbReference>
<sequence length="47" mass="5529">MKKKEAFIRHEKFDETKDALEGQGYTGMSVCTPHQTLIYSNYIYRSI</sequence>
<organism evidence="1 2">
    <name type="scientific">Candidatus Scalindua brodae</name>
    <dbReference type="NCBI Taxonomy" id="237368"/>
    <lineage>
        <taxon>Bacteria</taxon>
        <taxon>Pseudomonadati</taxon>
        <taxon>Planctomycetota</taxon>
        <taxon>Candidatus Brocadiia</taxon>
        <taxon>Candidatus Brocadiales</taxon>
        <taxon>Candidatus Scalinduaceae</taxon>
        <taxon>Candidatus Scalindua</taxon>
    </lineage>
</organism>
<dbReference type="AlphaFoldDB" id="A0A0B0EAS6"/>
<dbReference type="SUPFAM" id="SSF54913">
    <property type="entry name" value="GlnB-like"/>
    <property type="match status" value="1"/>
</dbReference>